<dbReference type="InterPro" id="IPR013154">
    <property type="entry name" value="ADH-like_N"/>
</dbReference>
<dbReference type="VEuPathDB" id="FungiDB:DNF11_2791"/>
<reference evidence="2 3" key="1">
    <citation type="submission" date="2018-10" db="EMBL/GenBank/DDBJ databases">
        <title>Complete genome sequence of Malassezia restricta CBS 7877.</title>
        <authorList>
            <person name="Morand S.C."/>
            <person name="Bertignac M."/>
            <person name="Iltis A."/>
            <person name="Kolder I."/>
            <person name="Pirovano W."/>
            <person name="Jourdain R."/>
            <person name="Clavaud C."/>
        </authorList>
    </citation>
    <scope>NUCLEOTIDE SEQUENCE [LARGE SCALE GENOMIC DNA]</scope>
    <source>
        <strain evidence="2 3">CBS 7877</strain>
    </source>
</reference>
<evidence type="ECO:0000259" key="1">
    <source>
        <dbReference type="SMART" id="SM00829"/>
    </source>
</evidence>
<dbReference type="Pfam" id="PF00107">
    <property type="entry name" value="ADH_zinc_N"/>
    <property type="match status" value="1"/>
</dbReference>
<dbReference type="Gene3D" id="3.40.50.720">
    <property type="entry name" value="NAD(P)-binding Rossmann-like Domain"/>
    <property type="match status" value="1"/>
</dbReference>
<feature type="domain" description="Enoyl reductase (ER)" evidence="1">
    <location>
        <begin position="10"/>
        <end position="263"/>
    </location>
</feature>
<dbReference type="GO" id="GO:0016651">
    <property type="term" value="F:oxidoreductase activity, acting on NAD(P)H"/>
    <property type="evidence" value="ECO:0007669"/>
    <property type="project" value="InterPro"/>
</dbReference>
<dbReference type="SUPFAM" id="SSF51735">
    <property type="entry name" value="NAD(P)-binding Rossmann-fold domains"/>
    <property type="match status" value="1"/>
</dbReference>
<dbReference type="Pfam" id="PF08240">
    <property type="entry name" value="ADH_N"/>
    <property type="match status" value="1"/>
</dbReference>
<dbReference type="Proteomes" id="UP000269793">
    <property type="component" value="Chromosome V"/>
</dbReference>
<dbReference type="InterPro" id="IPR020843">
    <property type="entry name" value="ER"/>
</dbReference>
<evidence type="ECO:0000313" key="2">
    <source>
        <dbReference type="EMBL" id="AYO43741.1"/>
    </source>
</evidence>
<gene>
    <name evidence="2" type="primary">TOXD</name>
    <name evidence="2" type="ORF">DNF11_2791</name>
</gene>
<dbReference type="STRING" id="425264.A0A3G2S6G5"/>
<dbReference type="PANTHER" id="PTHR45348:SF2">
    <property type="entry name" value="ZINC-TYPE ALCOHOL DEHYDROGENASE-LIKE PROTEIN C2E1P3.01"/>
    <property type="match status" value="1"/>
</dbReference>
<dbReference type="AlphaFoldDB" id="A0A3G2S6G5"/>
<dbReference type="InterPro" id="IPR036291">
    <property type="entry name" value="NAD(P)-bd_dom_sf"/>
</dbReference>
<name>A0A3G2S6G5_MALR7</name>
<dbReference type="InterPro" id="IPR013149">
    <property type="entry name" value="ADH-like_C"/>
</dbReference>
<dbReference type="EMBL" id="CP033152">
    <property type="protein sequence ID" value="AYO43741.1"/>
    <property type="molecule type" value="Genomic_DNA"/>
</dbReference>
<accession>A0A3G2S6G5</accession>
<proteinExistence type="predicted"/>
<dbReference type="InterPro" id="IPR047122">
    <property type="entry name" value="Trans-enoyl_RdTase-like"/>
</dbReference>
<dbReference type="CDD" id="cd08249">
    <property type="entry name" value="enoyl_reductase_like"/>
    <property type="match status" value="1"/>
</dbReference>
<organism evidence="2 3">
    <name type="scientific">Malassezia restricta (strain ATCC 96810 / NBRC 103918 / CBS 7877)</name>
    <name type="common">Seborrheic dermatitis infection agent</name>
    <dbReference type="NCBI Taxonomy" id="425264"/>
    <lineage>
        <taxon>Eukaryota</taxon>
        <taxon>Fungi</taxon>
        <taxon>Dikarya</taxon>
        <taxon>Basidiomycota</taxon>
        <taxon>Ustilaginomycotina</taxon>
        <taxon>Malasseziomycetes</taxon>
        <taxon>Malasseziales</taxon>
        <taxon>Malasseziaceae</taxon>
        <taxon>Malassezia</taxon>
    </lineage>
</organism>
<dbReference type="PANTHER" id="PTHR45348">
    <property type="entry name" value="HYPOTHETICAL OXIDOREDUCTASE (EUROFUNG)"/>
    <property type="match status" value="1"/>
</dbReference>
<protein>
    <submittedName>
        <fullName evidence="2">Protein TOXD</fullName>
    </submittedName>
</protein>
<sequence length="358" mass="38302">MSMNAIITEGISKAAVKQVEVPKLAPRSIKVKVLANALNPTDWKHLDYVGHVGSTVGSDFVGTVVEKAPDAGTSVQVGDRVAGCVHGGWEEGVGAFADYVVTVPEAVVAVPEAMKTEEAAGLGVAGFTALFGLFQDKHLGLPEPTSTTVPPVDPKLKVLVWSGASSVGQFVIQLARLIGAYVIVTASKKHEAWLKSLGAAEVHDYADAETPKRIADAHPDIKHAFDTYSMNGSQETIAGILTKEEENRIVSILSVDEARVKQVNPKSKATFLILYTVYGKRTEIFGAVFEEDYCKQDAEYLAKLCSGKDGLFYKLLSSGAVKPNRTSVQSGGFSGMFQGMDAMRQNKVSGEKLVYPHA</sequence>
<keyword evidence="3" id="KW-1185">Reference proteome</keyword>
<dbReference type="SUPFAM" id="SSF50129">
    <property type="entry name" value="GroES-like"/>
    <property type="match status" value="1"/>
</dbReference>
<dbReference type="OrthoDB" id="10257049at2759"/>
<dbReference type="InterPro" id="IPR011032">
    <property type="entry name" value="GroES-like_sf"/>
</dbReference>
<dbReference type="SMART" id="SM00829">
    <property type="entry name" value="PKS_ER"/>
    <property type="match status" value="1"/>
</dbReference>
<evidence type="ECO:0000313" key="3">
    <source>
        <dbReference type="Proteomes" id="UP000269793"/>
    </source>
</evidence>
<dbReference type="Gene3D" id="3.90.180.10">
    <property type="entry name" value="Medium-chain alcohol dehydrogenases, catalytic domain"/>
    <property type="match status" value="1"/>
</dbReference>